<dbReference type="EMBL" id="VSSQ01000094">
    <property type="protein sequence ID" value="MPL76078.1"/>
    <property type="molecule type" value="Genomic_DNA"/>
</dbReference>
<dbReference type="SUPFAM" id="SSF53328">
    <property type="entry name" value="Formyltransferase"/>
    <property type="match status" value="1"/>
</dbReference>
<evidence type="ECO:0000256" key="4">
    <source>
        <dbReference type="ARBA" id="ARBA00022755"/>
    </source>
</evidence>
<sequence length="233" mass="26382">MKTRFFLGVQHEKIKSRDTTCRVPTFIPRFFTNHHFCLTLQQKFKEMKRIAIFASGSGSNAENIAGYFENSTIARVEAIYCNNPKAPVIQRAARLNIPLVLFDREKFYAEETVLRDLQSRKIDLIVLAGFLWLVPGNLTRAFSGKIVNIHPALLPKFGGKGMYGMAVHEAVIEAGEKESGITIHLIDEVYDRGKILLQVKCPVMPGDTPEALAERVHQLEYEYYPKAIEQLLG</sequence>
<dbReference type="CDD" id="cd08645">
    <property type="entry name" value="FMT_core_GART"/>
    <property type="match status" value="1"/>
</dbReference>
<dbReference type="EC" id="2.1.2.2" evidence="2"/>
<dbReference type="PANTHER" id="PTHR43369:SF2">
    <property type="entry name" value="PHOSPHORIBOSYLGLYCINAMIDE FORMYLTRANSFERASE"/>
    <property type="match status" value="1"/>
</dbReference>
<dbReference type="PANTHER" id="PTHR43369">
    <property type="entry name" value="PHOSPHORIBOSYLGLYCINAMIDE FORMYLTRANSFERASE"/>
    <property type="match status" value="1"/>
</dbReference>
<dbReference type="HAMAP" id="MF_01930">
    <property type="entry name" value="PurN"/>
    <property type="match status" value="1"/>
</dbReference>
<organism evidence="6">
    <name type="scientific">bioreactor metagenome</name>
    <dbReference type="NCBI Taxonomy" id="1076179"/>
    <lineage>
        <taxon>unclassified sequences</taxon>
        <taxon>metagenomes</taxon>
        <taxon>ecological metagenomes</taxon>
    </lineage>
</organism>
<dbReference type="Gene3D" id="3.40.50.170">
    <property type="entry name" value="Formyl transferase, N-terminal domain"/>
    <property type="match status" value="1"/>
</dbReference>
<comment type="pathway">
    <text evidence="1">Purine metabolism; IMP biosynthesis via de novo pathway; N(2)-formyl-N(1)-(5-phospho-D-ribosyl)glycinamide from N(1)-(5-phospho-D-ribosyl)glycinamide (10-formyl THF route): step 1/1.</text>
</comment>
<evidence type="ECO:0000259" key="5">
    <source>
        <dbReference type="Pfam" id="PF00551"/>
    </source>
</evidence>
<dbReference type="Pfam" id="PF00551">
    <property type="entry name" value="Formyl_trans_N"/>
    <property type="match status" value="1"/>
</dbReference>
<dbReference type="InterPro" id="IPR004607">
    <property type="entry name" value="GART"/>
</dbReference>
<dbReference type="NCBIfam" id="TIGR00639">
    <property type="entry name" value="PurN"/>
    <property type="match status" value="1"/>
</dbReference>
<evidence type="ECO:0000256" key="3">
    <source>
        <dbReference type="ARBA" id="ARBA00022679"/>
    </source>
</evidence>
<dbReference type="AlphaFoldDB" id="A0A644UAZ9"/>
<evidence type="ECO:0000256" key="2">
    <source>
        <dbReference type="ARBA" id="ARBA00012254"/>
    </source>
</evidence>
<dbReference type="GO" id="GO:0006189">
    <property type="term" value="P:'de novo' IMP biosynthetic process"/>
    <property type="evidence" value="ECO:0007669"/>
    <property type="project" value="InterPro"/>
</dbReference>
<proteinExistence type="inferred from homology"/>
<gene>
    <name evidence="6" type="primary">purN_9</name>
    <name evidence="6" type="ORF">SDC9_21923</name>
</gene>
<name>A0A644UAZ9_9ZZZZ</name>
<dbReference type="InterPro" id="IPR002376">
    <property type="entry name" value="Formyl_transf_N"/>
</dbReference>
<comment type="caution">
    <text evidence="6">The sequence shown here is derived from an EMBL/GenBank/DDBJ whole genome shotgun (WGS) entry which is preliminary data.</text>
</comment>
<reference evidence="6" key="1">
    <citation type="submission" date="2019-08" db="EMBL/GenBank/DDBJ databases">
        <authorList>
            <person name="Kucharzyk K."/>
            <person name="Murdoch R.W."/>
            <person name="Higgins S."/>
            <person name="Loffler F."/>
        </authorList>
    </citation>
    <scope>NUCLEOTIDE SEQUENCE</scope>
</reference>
<keyword evidence="3 6" id="KW-0808">Transferase</keyword>
<evidence type="ECO:0000256" key="1">
    <source>
        <dbReference type="ARBA" id="ARBA00005054"/>
    </source>
</evidence>
<dbReference type="InterPro" id="IPR036477">
    <property type="entry name" value="Formyl_transf_N_sf"/>
</dbReference>
<dbReference type="GO" id="GO:0005829">
    <property type="term" value="C:cytosol"/>
    <property type="evidence" value="ECO:0007669"/>
    <property type="project" value="TreeGrafter"/>
</dbReference>
<dbReference type="GO" id="GO:0004644">
    <property type="term" value="F:phosphoribosylglycinamide formyltransferase activity"/>
    <property type="evidence" value="ECO:0007669"/>
    <property type="project" value="UniProtKB-EC"/>
</dbReference>
<keyword evidence="4" id="KW-0658">Purine biosynthesis</keyword>
<evidence type="ECO:0000313" key="6">
    <source>
        <dbReference type="EMBL" id="MPL76078.1"/>
    </source>
</evidence>
<accession>A0A644UAZ9</accession>
<feature type="domain" description="Formyl transferase N-terminal" evidence="5">
    <location>
        <begin position="48"/>
        <end position="228"/>
    </location>
</feature>
<protein>
    <recommendedName>
        <fullName evidence="2">phosphoribosylglycinamide formyltransferase 1</fullName>
        <ecNumber evidence="2">2.1.2.2</ecNumber>
    </recommendedName>
</protein>